<dbReference type="AlphaFoldDB" id="A0A9X3X2C7"/>
<organism evidence="2 3">
    <name type="scientific">Polyangium jinanense</name>
    <dbReference type="NCBI Taxonomy" id="2829994"/>
    <lineage>
        <taxon>Bacteria</taxon>
        <taxon>Pseudomonadati</taxon>
        <taxon>Myxococcota</taxon>
        <taxon>Polyangia</taxon>
        <taxon>Polyangiales</taxon>
        <taxon>Polyangiaceae</taxon>
        <taxon>Polyangium</taxon>
    </lineage>
</organism>
<dbReference type="RefSeq" id="WP_272419672.1">
    <property type="nucleotide sequence ID" value="NZ_JAGTJJ010000003.1"/>
</dbReference>
<evidence type="ECO:0000313" key="2">
    <source>
        <dbReference type="EMBL" id="MDC3981013.1"/>
    </source>
</evidence>
<name>A0A9X3X2C7_9BACT</name>
<feature type="transmembrane region" description="Helical" evidence="1">
    <location>
        <begin position="43"/>
        <end position="67"/>
    </location>
</feature>
<accession>A0A9X3X2C7</accession>
<feature type="transmembrane region" description="Helical" evidence="1">
    <location>
        <begin position="92"/>
        <end position="112"/>
    </location>
</feature>
<evidence type="ECO:0000313" key="3">
    <source>
        <dbReference type="Proteomes" id="UP001151081"/>
    </source>
</evidence>
<keyword evidence="1" id="KW-1133">Transmembrane helix</keyword>
<feature type="transmembrane region" description="Helical" evidence="1">
    <location>
        <begin position="132"/>
        <end position="151"/>
    </location>
</feature>
<protein>
    <submittedName>
        <fullName evidence="2">Uncharacterized protein</fullName>
    </submittedName>
</protein>
<sequence>MTHELLRRVALVHGVLAWISAVALVALAVILVRLRNDARISRWIHLASAATTSLAVATFATGVWLDLPYRTHLRQRLFLASRSLGWLFERKLHLSFGALVFAGLALAALFAAGADGHDAPSRALRRASRTGYVASAFFALAACVIGTLVATRARF</sequence>
<keyword evidence="1" id="KW-0812">Transmembrane</keyword>
<feature type="transmembrane region" description="Helical" evidence="1">
    <location>
        <begin position="9"/>
        <end position="31"/>
    </location>
</feature>
<evidence type="ECO:0000256" key="1">
    <source>
        <dbReference type="SAM" id="Phobius"/>
    </source>
</evidence>
<proteinExistence type="predicted"/>
<gene>
    <name evidence="2" type="ORF">KEG57_10925</name>
</gene>
<dbReference type="Proteomes" id="UP001151081">
    <property type="component" value="Unassembled WGS sequence"/>
</dbReference>
<keyword evidence="3" id="KW-1185">Reference proteome</keyword>
<keyword evidence="1" id="KW-0472">Membrane</keyword>
<dbReference type="EMBL" id="JAGTJJ010000003">
    <property type="protein sequence ID" value="MDC3981013.1"/>
    <property type="molecule type" value="Genomic_DNA"/>
</dbReference>
<reference evidence="2 3" key="1">
    <citation type="submission" date="2021-04" db="EMBL/GenBank/DDBJ databases">
        <title>Genome analysis of Polyangium sp.</title>
        <authorList>
            <person name="Li Y."/>
            <person name="Wang J."/>
        </authorList>
    </citation>
    <scope>NUCLEOTIDE SEQUENCE [LARGE SCALE GENOMIC DNA]</scope>
    <source>
        <strain evidence="2 3">SDU14</strain>
    </source>
</reference>
<comment type="caution">
    <text evidence="2">The sequence shown here is derived from an EMBL/GenBank/DDBJ whole genome shotgun (WGS) entry which is preliminary data.</text>
</comment>